<sequence>MQVKPKKWETNINPTSSQWLDIYEGKLCSRRKTWTGTPPCARHWARHWRQRGKQVSNLEEPGRATQRKTRVQRTTGKGGRRGRAPRGDSPSDAVSSADYTQDLKPLSKELSLLVSAGKGSGARRAHRLVRCPFHSRHWRVTKVRGMDTEISFFFFD</sequence>
<feature type="region of interest" description="Disordered" evidence="1">
    <location>
        <begin position="48"/>
        <end position="100"/>
    </location>
</feature>
<dbReference type="Proteomes" id="UP000593571">
    <property type="component" value="Unassembled WGS sequence"/>
</dbReference>
<proteinExistence type="predicted"/>
<keyword evidence="3" id="KW-1185">Reference proteome</keyword>
<dbReference type="EMBL" id="JACASE010000012">
    <property type="protein sequence ID" value="KAF6422891.1"/>
    <property type="molecule type" value="Genomic_DNA"/>
</dbReference>
<gene>
    <name evidence="2" type="ORF">HJG63_008679</name>
</gene>
<evidence type="ECO:0000313" key="3">
    <source>
        <dbReference type="Proteomes" id="UP000593571"/>
    </source>
</evidence>
<evidence type="ECO:0000256" key="1">
    <source>
        <dbReference type="SAM" id="MobiDB-lite"/>
    </source>
</evidence>
<name>A0A7J8DID8_ROUAE</name>
<protein>
    <submittedName>
        <fullName evidence="2">Uncharacterized protein</fullName>
    </submittedName>
</protein>
<organism evidence="2 3">
    <name type="scientific">Rousettus aegyptiacus</name>
    <name type="common">Egyptian fruit bat</name>
    <name type="synonym">Pteropus aegyptiacus</name>
    <dbReference type="NCBI Taxonomy" id="9407"/>
    <lineage>
        <taxon>Eukaryota</taxon>
        <taxon>Metazoa</taxon>
        <taxon>Chordata</taxon>
        <taxon>Craniata</taxon>
        <taxon>Vertebrata</taxon>
        <taxon>Euteleostomi</taxon>
        <taxon>Mammalia</taxon>
        <taxon>Eutheria</taxon>
        <taxon>Laurasiatheria</taxon>
        <taxon>Chiroptera</taxon>
        <taxon>Yinpterochiroptera</taxon>
        <taxon>Pteropodoidea</taxon>
        <taxon>Pteropodidae</taxon>
        <taxon>Rousettinae</taxon>
        <taxon>Rousettus</taxon>
    </lineage>
</organism>
<accession>A0A7J8DID8</accession>
<reference evidence="2 3" key="1">
    <citation type="journal article" date="2020" name="Nature">
        <title>Six reference-quality genomes reveal evolution of bat adaptations.</title>
        <authorList>
            <person name="Jebb D."/>
            <person name="Huang Z."/>
            <person name="Pippel M."/>
            <person name="Hughes G.M."/>
            <person name="Lavrichenko K."/>
            <person name="Devanna P."/>
            <person name="Winkler S."/>
            <person name="Jermiin L.S."/>
            <person name="Skirmuntt E.C."/>
            <person name="Katzourakis A."/>
            <person name="Burkitt-Gray L."/>
            <person name="Ray D.A."/>
            <person name="Sullivan K.A.M."/>
            <person name="Roscito J.G."/>
            <person name="Kirilenko B.M."/>
            <person name="Davalos L.M."/>
            <person name="Corthals A.P."/>
            <person name="Power M.L."/>
            <person name="Jones G."/>
            <person name="Ransome R.D."/>
            <person name="Dechmann D.K.N."/>
            <person name="Locatelli A.G."/>
            <person name="Puechmaille S.J."/>
            <person name="Fedrigo O."/>
            <person name="Jarvis E.D."/>
            <person name="Hiller M."/>
            <person name="Vernes S.C."/>
            <person name="Myers E.W."/>
            <person name="Teeling E.C."/>
        </authorList>
    </citation>
    <scope>NUCLEOTIDE SEQUENCE [LARGE SCALE GENOMIC DNA]</scope>
    <source>
        <strain evidence="2">MRouAeg1</strain>
        <tissue evidence="2">Muscle</tissue>
    </source>
</reference>
<evidence type="ECO:0000313" key="2">
    <source>
        <dbReference type="EMBL" id="KAF6422891.1"/>
    </source>
</evidence>
<dbReference type="AlphaFoldDB" id="A0A7J8DID8"/>
<comment type="caution">
    <text evidence="2">The sequence shown here is derived from an EMBL/GenBank/DDBJ whole genome shotgun (WGS) entry which is preliminary data.</text>
</comment>